<keyword evidence="1" id="KW-0472">Membrane</keyword>
<gene>
    <name evidence="2" type="ORF">COZ71_06170</name>
</gene>
<keyword evidence="1" id="KW-1133">Transmembrane helix</keyword>
<evidence type="ECO:0000256" key="1">
    <source>
        <dbReference type="SAM" id="Phobius"/>
    </source>
</evidence>
<evidence type="ECO:0000313" key="3">
    <source>
        <dbReference type="Proteomes" id="UP000229297"/>
    </source>
</evidence>
<accession>A0A2M7JBV3</accession>
<comment type="caution">
    <text evidence="2">The sequence shown here is derived from an EMBL/GenBank/DDBJ whole genome shotgun (WGS) entry which is preliminary data.</text>
</comment>
<evidence type="ECO:0000313" key="2">
    <source>
        <dbReference type="EMBL" id="PIX16892.1"/>
    </source>
</evidence>
<dbReference type="InterPro" id="IPR017199">
    <property type="entry name" value="UCP037409_transporter"/>
</dbReference>
<organism evidence="2 3">
    <name type="scientific">Candidatus Desantisbacteria bacterium CG_4_8_14_3_um_filter_40_12</name>
    <dbReference type="NCBI Taxonomy" id="1974545"/>
    <lineage>
        <taxon>Bacteria</taxon>
        <taxon>Candidatus Desantisiibacteriota</taxon>
    </lineage>
</organism>
<dbReference type="EMBL" id="PFIC01000168">
    <property type="protein sequence ID" value="PIX16892.1"/>
    <property type="molecule type" value="Genomic_DNA"/>
</dbReference>
<feature type="transmembrane region" description="Helical" evidence="1">
    <location>
        <begin position="6"/>
        <end position="25"/>
    </location>
</feature>
<dbReference type="Pfam" id="PF09930">
    <property type="entry name" value="DUF2162"/>
    <property type="match status" value="1"/>
</dbReference>
<protein>
    <submittedName>
        <fullName evidence="2">Uncharacterized protein</fullName>
    </submittedName>
</protein>
<feature type="transmembrane region" description="Helical" evidence="1">
    <location>
        <begin position="37"/>
        <end position="59"/>
    </location>
</feature>
<name>A0A2M7JBV3_9BACT</name>
<dbReference type="Proteomes" id="UP000229297">
    <property type="component" value="Unassembled WGS sequence"/>
</dbReference>
<sequence>MELNIALWLIGILFTLSILAIKLGFGLGFSGLRWQGICGIFFSYLVIFVLMAIFSSQLIKLLEPVLRKGQYLHAVMAMGMIV</sequence>
<reference evidence="3" key="1">
    <citation type="submission" date="2017-09" db="EMBL/GenBank/DDBJ databases">
        <title>Depth-based differentiation of microbial function through sediment-hosted aquifers and enrichment of novel symbionts in the deep terrestrial subsurface.</title>
        <authorList>
            <person name="Probst A.J."/>
            <person name="Ladd B."/>
            <person name="Jarett J.K."/>
            <person name="Geller-Mcgrath D.E."/>
            <person name="Sieber C.M.K."/>
            <person name="Emerson J.B."/>
            <person name="Anantharaman K."/>
            <person name="Thomas B.C."/>
            <person name="Malmstrom R."/>
            <person name="Stieglmeier M."/>
            <person name="Klingl A."/>
            <person name="Woyke T."/>
            <person name="Ryan C.M."/>
            <person name="Banfield J.F."/>
        </authorList>
    </citation>
    <scope>NUCLEOTIDE SEQUENCE [LARGE SCALE GENOMIC DNA]</scope>
</reference>
<proteinExistence type="predicted"/>
<keyword evidence="1" id="KW-0812">Transmembrane</keyword>
<dbReference type="AlphaFoldDB" id="A0A2M7JBV3"/>